<keyword evidence="5" id="KW-0949">S-adenosyl-L-methionine</keyword>
<dbReference type="RefSeq" id="WP_076004680.1">
    <property type="nucleotide sequence ID" value="NZ_CP018258.1"/>
</dbReference>
<evidence type="ECO:0000259" key="7">
    <source>
        <dbReference type="Pfam" id="PF01890"/>
    </source>
</evidence>
<feature type="domain" description="Tetrapyrrole methylase" evidence="6">
    <location>
        <begin position="362"/>
        <end position="569"/>
    </location>
</feature>
<evidence type="ECO:0000259" key="9">
    <source>
        <dbReference type="Pfam" id="PF11761"/>
    </source>
</evidence>
<dbReference type="PANTHER" id="PTHR47036:SF1">
    <property type="entry name" value="COBALT-FACTOR III C(17)-METHYLTRANSFERASE-RELATED"/>
    <property type="match status" value="1"/>
</dbReference>
<dbReference type="NCBIfam" id="TIGR01466">
    <property type="entry name" value="cobJ_cbiH"/>
    <property type="match status" value="1"/>
</dbReference>
<dbReference type="Pfam" id="PF00590">
    <property type="entry name" value="TP_methylase"/>
    <property type="match status" value="1"/>
</dbReference>
<keyword evidence="11" id="KW-1185">Reference proteome</keyword>
<evidence type="ECO:0000259" key="6">
    <source>
        <dbReference type="Pfam" id="PF00590"/>
    </source>
</evidence>
<keyword evidence="3 10" id="KW-0489">Methyltransferase</keyword>
<dbReference type="GO" id="GO:0030789">
    <property type="term" value="F:precorrin-3B C17-methyltransferase activity"/>
    <property type="evidence" value="ECO:0007669"/>
    <property type="project" value="UniProtKB-EC"/>
</dbReference>
<accession>A0A1P8F9F5</accession>
<dbReference type="SUPFAM" id="SSF159664">
    <property type="entry name" value="CobE/GbiG C-terminal domain-like"/>
    <property type="match status" value="1"/>
</dbReference>
<dbReference type="InterPro" id="IPR036518">
    <property type="entry name" value="CobE/GbiG_C_sf"/>
</dbReference>
<evidence type="ECO:0000256" key="3">
    <source>
        <dbReference type="ARBA" id="ARBA00022603"/>
    </source>
</evidence>
<dbReference type="EC" id="2.1.1.131" evidence="10"/>
<proteinExistence type="predicted"/>
<evidence type="ECO:0000256" key="4">
    <source>
        <dbReference type="ARBA" id="ARBA00022679"/>
    </source>
</evidence>
<dbReference type="CDD" id="cd11646">
    <property type="entry name" value="Precorrin_3B_C17_MT"/>
    <property type="match status" value="1"/>
</dbReference>
<dbReference type="SUPFAM" id="SSF159672">
    <property type="entry name" value="CbiG N-terminal domain-like"/>
    <property type="match status" value="1"/>
</dbReference>
<comment type="pathway">
    <text evidence="1">Cofactor biosynthesis; adenosylcobalamin biosynthesis.</text>
</comment>
<dbReference type="EC" id="3.7.1.12" evidence="10"/>
<dbReference type="Pfam" id="PF11761">
    <property type="entry name" value="CbiG_mid"/>
    <property type="match status" value="1"/>
</dbReference>
<dbReference type="InterPro" id="IPR035996">
    <property type="entry name" value="4pyrrol_Methylase_sf"/>
</dbReference>
<dbReference type="InterPro" id="IPR014776">
    <property type="entry name" value="4pyrrole_Mease_sub2"/>
</dbReference>
<dbReference type="GO" id="GO:0043779">
    <property type="term" value="F:cobalt-precorrin-5A acetaldehyde-lyase activity"/>
    <property type="evidence" value="ECO:0007669"/>
    <property type="project" value="UniProtKB-EC"/>
</dbReference>
<dbReference type="KEGG" id="dfo:Dform_01778"/>
<gene>
    <name evidence="10" type="primary">cbiGH-cobJ</name>
    <name evidence="10" type="ORF">Dform_01778</name>
</gene>
<dbReference type="InterPro" id="IPR038029">
    <property type="entry name" value="GbiG_N_sf"/>
</dbReference>
<dbReference type="Pfam" id="PF11760">
    <property type="entry name" value="CbiG_N"/>
    <property type="match status" value="1"/>
</dbReference>
<dbReference type="GO" id="GO:0009236">
    <property type="term" value="P:cobalamin biosynthetic process"/>
    <property type="evidence" value="ECO:0007669"/>
    <property type="project" value="UniProtKB-UniPathway"/>
</dbReference>
<evidence type="ECO:0000256" key="1">
    <source>
        <dbReference type="ARBA" id="ARBA00004953"/>
    </source>
</evidence>
<evidence type="ECO:0000313" key="10">
    <source>
        <dbReference type="EMBL" id="APV45097.1"/>
    </source>
</evidence>
<dbReference type="UniPathway" id="UPA00148"/>
<dbReference type="OrthoDB" id="9781023at2"/>
<evidence type="ECO:0000313" key="11">
    <source>
        <dbReference type="Proteomes" id="UP000185934"/>
    </source>
</evidence>
<dbReference type="InterPro" id="IPR021745">
    <property type="entry name" value="CbiG_mid"/>
</dbReference>
<dbReference type="EMBL" id="CP018258">
    <property type="protein sequence ID" value="APV45097.1"/>
    <property type="molecule type" value="Genomic_DNA"/>
</dbReference>
<dbReference type="InterPro" id="IPR051810">
    <property type="entry name" value="Precorrin_MeTrfase"/>
</dbReference>
<name>A0A1P8F9F5_9CHLR</name>
<dbReference type="STRING" id="1839801.Dform_01778"/>
<evidence type="ECO:0000256" key="2">
    <source>
        <dbReference type="ARBA" id="ARBA00022573"/>
    </source>
</evidence>
<feature type="domain" description="Cobalamin biosynthesis central region" evidence="9">
    <location>
        <begin position="141"/>
        <end position="229"/>
    </location>
</feature>
<dbReference type="SUPFAM" id="SSF53790">
    <property type="entry name" value="Tetrapyrrole methylase"/>
    <property type="match status" value="1"/>
</dbReference>
<dbReference type="Gene3D" id="3.40.1010.10">
    <property type="entry name" value="Cobalt-precorrin-4 Transmethylase, Domain 1"/>
    <property type="match status" value="1"/>
</dbReference>
<dbReference type="PANTHER" id="PTHR47036">
    <property type="entry name" value="COBALT-FACTOR III C(17)-METHYLTRANSFERASE-RELATED"/>
    <property type="match status" value="1"/>
</dbReference>
<dbReference type="AlphaFoldDB" id="A0A1P8F9F5"/>
<dbReference type="Pfam" id="PF01890">
    <property type="entry name" value="CbiG_C"/>
    <property type="match status" value="1"/>
</dbReference>
<dbReference type="InterPro" id="IPR006363">
    <property type="entry name" value="Cbl_synth_CobJ/CibH_dom"/>
</dbReference>
<keyword evidence="10" id="KW-0378">Hydrolase</keyword>
<evidence type="ECO:0000259" key="8">
    <source>
        <dbReference type="Pfam" id="PF11760"/>
    </source>
</evidence>
<evidence type="ECO:0000256" key="5">
    <source>
        <dbReference type="ARBA" id="ARBA00022691"/>
    </source>
</evidence>
<dbReference type="GO" id="GO:0032259">
    <property type="term" value="P:methylation"/>
    <property type="evidence" value="ECO:0007669"/>
    <property type="project" value="UniProtKB-KW"/>
</dbReference>
<dbReference type="InterPro" id="IPR000878">
    <property type="entry name" value="4pyrrol_Mease"/>
</dbReference>
<dbReference type="Proteomes" id="UP000185934">
    <property type="component" value="Chromosome"/>
</dbReference>
<feature type="domain" description="CobE/GbiG C-terminal" evidence="7">
    <location>
        <begin position="232"/>
        <end position="351"/>
    </location>
</feature>
<feature type="domain" description="Cobalamin synthesis G N-terminal" evidence="8">
    <location>
        <begin position="55"/>
        <end position="135"/>
    </location>
</feature>
<dbReference type="Gene3D" id="3.30.420.180">
    <property type="entry name" value="CobE/GbiG C-terminal domain"/>
    <property type="match status" value="1"/>
</dbReference>
<keyword evidence="2" id="KW-0169">Cobalamin biosynthesis</keyword>
<protein>
    <submittedName>
        <fullName evidence="10">Cobalt-precorrin 5A hydrolase / precorrin-3B C17-methyltransferase</fullName>
        <ecNumber evidence="10">2.1.1.131</ecNumber>
        <ecNumber evidence="10">3.7.1.12</ecNumber>
    </submittedName>
</protein>
<dbReference type="InterPro" id="IPR014777">
    <property type="entry name" value="4pyrrole_Mease_sub1"/>
</dbReference>
<dbReference type="Gene3D" id="3.30.950.10">
    <property type="entry name" value="Methyltransferase, Cobalt-precorrin-4 Transmethylase, Domain 2"/>
    <property type="match status" value="1"/>
</dbReference>
<dbReference type="Gene3D" id="3.40.50.11220">
    <property type="match status" value="1"/>
</dbReference>
<reference evidence="11" key="1">
    <citation type="submission" date="2016-11" db="EMBL/GenBank/DDBJ databases">
        <title>Dehalogenimonas formicexedens sp. nov., a chlorinated alkane respiring bacterium isolated from contaminated groundwater.</title>
        <authorList>
            <person name="Key T.A."/>
            <person name="Bowman K.S."/>
            <person name="Lee I."/>
            <person name="Chun J."/>
            <person name="Albuquerque L."/>
            <person name="da Costa M.S."/>
            <person name="Rainey F.A."/>
            <person name="Moe W.M."/>
        </authorList>
    </citation>
    <scope>NUCLEOTIDE SEQUENCE [LARGE SCALE GENOMIC DNA]</scope>
    <source>
        <strain evidence="11">NSZ-14</strain>
    </source>
</reference>
<organism evidence="10 11">
    <name type="scientific">Dehalogenimonas formicexedens</name>
    <dbReference type="NCBI Taxonomy" id="1839801"/>
    <lineage>
        <taxon>Bacteria</taxon>
        <taxon>Bacillati</taxon>
        <taxon>Chloroflexota</taxon>
        <taxon>Dehalococcoidia</taxon>
        <taxon>Dehalococcoidales</taxon>
        <taxon>Dehalococcoidaceae</taxon>
        <taxon>Dehalogenimonas</taxon>
    </lineage>
</organism>
<sequence>MDTVKLTIVAVTKNGTALGRRLRSVLPHSELYAQARFLDDPQSGEHPYEEPVGELIGRLFKECESMALIMANGIAVRAVAPYLKDKKSDPAVVVLDEGGENIISLLSGHLGGANALTQKIAALLGAHPVVTTASDVSHNLSPDNLAARYGWLVEPGSDLTGLAAALVNGDPVGVFQDSGETDWQATVNGYVTVYPSIDTIKNGKVAARLAITNRMVELDHAIPSVVFHPRNLVVGIGCNRGTTATEIDKAINTICQRYGLSPMSISSLASVDLKKDEQGLLEYSVERNVPLRFFPAARLAEIPVPSAPSEHALTHAGTPSVAEAAALLASGATALLVEKQAVDGQVTVAVAESVTEAKSNGKLSVVGIGPGDFADMSFRARQAIDEAEVIVGYKMYLDLIRPLLAGKTLLSSGMTKEVDRTQEAVKSAGAGKNVALISSGDAGIYGMAGLAFEVAAEMKIPVEIVVVPGISAVSAAASLLGAPLMTDFCTISLSDYLTDWPRIEKRLEYASKADFVIALYNPKSRKRPHLLEKAVNILLNHRGGGTPVGIVSDAYRPEQMVVITDLENLPKQDVGMTSIVIIGNSQTEVIGGRMVTSRGYQKKYELGETSG</sequence>
<dbReference type="InterPro" id="IPR021744">
    <property type="entry name" value="CbiG_N"/>
</dbReference>
<dbReference type="InterPro" id="IPR002750">
    <property type="entry name" value="CobE/GbiG_C"/>
</dbReference>
<keyword evidence="4 10" id="KW-0808">Transferase</keyword>